<evidence type="ECO:0000313" key="3">
    <source>
        <dbReference type="EMBL" id="SIO22459.1"/>
    </source>
</evidence>
<proteinExistence type="predicted"/>
<evidence type="ECO:0000256" key="1">
    <source>
        <dbReference type="ARBA" id="ARBA00023002"/>
    </source>
</evidence>
<dbReference type="EMBL" id="FSRJ01000004">
    <property type="protein sequence ID" value="SIO22459.1"/>
    <property type="molecule type" value="Genomic_DNA"/>
</dbReference>
<dbReference type="GO" id="GO:0080049">
    <property type="term" value="F:L-gulono-1,4-lactone dehydrogenase activity"/>
    <property type="evidence" value="ECO:0007669"/>
    <property type="project" value="TreeGrafter"/>
</dbReference>
<dbReference type="PANTHER" id="PTHR43762:SF1">
    <property type="entry name" value="D-ARABINONO-1,4-LACTONE OXIDASE"/>
    <property type="match status" value="1"/>
</dbReference>
<dbReference type="AlphaFoldDB" id="A0A1N6HS00"/>
<dbReference type="STRING" id="232089.SAMN05443544_3435"/>
<reference evidence="4" key="1">
    <citation type="submission" date="2016-11" db="EMBL/GenBank/DDBJ databases">
        <authorList>
            <person name="Varghese N."/>
            <person name="Submissions S."/>
        </authorList>
    </citation>
    <scope>NUCLEOTIDE SEQUENCE [LARGE SCALE GENOMIC DNA]</scope>
    <source>
        <strain evidence="4">DSM 8595</strain>
    </source>
</reference>
<dbReference type="InterPro" id="IPR016171">
    <property type="entry name" value="Vanillyl_alc_oxidase_C-sub2"/>
</dbReference>
<dbReference type="InterPro" id="IPR016166">
    <property type="entry name" value="FAD-bd_PCMH"/>
</dbReference>
<dbReference type="InterPro" id="IPR016169">
    <property type="entry name" value="FAD-bd_PCMH_sub2"/>
</dbReference>
<organism evidence="3 4">
    <name type="scientific">Agromyces cerinus subsp. cerinus</name>
    <dbReference type="NCBI Taxonomy" id="232089"/>
    <lineage>
        <taxon>Bacteria</taxon>
        <taxon>Bacillati</taxon>
        <taxon>Actinomycetota</taxon>
        <taxon>Actinomycetes</taxon>
        <taxon>Micrococcales</taxon>
        <taxon>Microbacteriaceae</taxon>
        <taxon>Agromyces</taxon>
    </lineage>
</organism>
<dbReference type="SUPFAM" id="SSF56176">
    <property type="entry name" value="FAD-binding/transporter-associated domain-like"/>
    <property type="match status" value="1"/>
</dbReference>
<keyword evidence="4" id="KW-1185">Reference proteome</keyword>
<dbReference type="Pfam" id="PF01565">
    <property type="entry name" value="FAD_binding_4"/>
    <property type="match status" value="1"/>
</dbReference>
<dbReference type="InterPro" id="IPR006094">
    <property type="entry name" value="Oxid_FAD_bind_N"/>
</dbReference>
<dbReference type="Gene3D" id="3.30.43.10">
    <property type="entry name" value="Uridine Diphospho-n-acetylenolpyruvylglucosamine Reductase, domain 2"/>
    <property type="match status" value="1"/>
</dbReference>
<dbReference type="GO" id="GO:0071949">
    <property type="term" value="F:FAD binding"/>
    <property type="evidence" value="ECO:0007669"/>
    <property type="project" value="InterPro"/>
</dbReference>
<gene>
    <name evidence="3" type="ORF">SAMN05443544_3435</name>
</gene>
<accession>A0A1N6HS00</accession>
<dbReference type="PIRSF" id="PIRSF000136">
    <property type="entry name" value="LGO_GLO"/>
    <property type="match status" value="1"/>
</dbReference>
<keyword evidence="1" id="KW-0560">Oxidoreductase</keyword>
<dbReference type="InterPro" id="IPR007173">
    <property type="entry name" value="ALO_C"/>
</dbReference>
<dbReference type="Gene3D" id="1.10.45.10">
    <property type="entry name" value="Vanillyl-alcohol Oxidase, Chain A, domain 4"/>
    <property type="match status" value="1"/>
</dbReference>
<dbReference type="Gene3D" id="3.30.70.2520">
    <property type="match status" value="1"/>
</dbReference>
<sequence length="437" mass="47845">MTATGATWRNWGRTESVRPLRVERPATAEAVQRAVASAAASGLPIKPVGSGHSFTGIAVAPGVQLDMTGVSGVIDADVATGRVTLGAGTRLHELPELLAPYGLALANMGDIDRQTISGATSTGTHGTGLAFGGLATQIVAARLVTGTGELITVSETERPELLPAVRLGLGALGVLVDVTLQLVPRYVLHAVEKPEPLGEVLDGWEERVRAADHFEFYWFPHTEAALTKTNTRLPGDAPRRPLGRLSRWVDDELLANGAYRGVCALGTVAPGVVPVFARQVEKLTGDRDFADFSPKVYITNRTVRFREMEYAVPLEAVPAAMREVRELIERKGWRISFPIEVRAAASDDNWLSTAHGRESGYIAVHRYFREDPTEYFAAVEAIMRGYGGRPHWGKMHSRDAESLREVYPRFDDFLRVRDELDPERRFANPYLDRVLGT</sequence>
<feature type="domain" description="FAD-binding PCMH-type" evidence="2">
    <location>
        <begin position="15"/>
        <end position="185"/>
    </location>
</feature>
<dbReference type="RefSeq" id="WP_074261509.1">
    <property type="nucleotide sequence ID" value="NZ_FSRJ01000004.1"/>
</dbReference>
<dbReference type="NCBIfam" id="TIGR01679">
    <property type="entry name" value="bact_FAD_ox"/>
    <property type="match status" value="1"/>
</dbReference>
<evidence type="ECO:0000259" key="2">
    <source>
        <dbReference type="PROSITE" id="PS51387"/>
    </source>
</evidence>
<dbReference type="PANTHER" id="PTHR43762">
    <property type="entry name" value="L-GULONOLACTONE OXIDASE"/>
    <property type="match status" value="1"/>
</dbReference>
<name>A0A1N6HS00_9MICO</name>
<dbReference type="InterPro" id="IPR036318">
    <property type="entry name" value="FAD-bd_PCMH-like_sf"/>
</dbReference>
<protein>
    <submittedName>
        <fullName evidence="3">FAD-linked oxidoreductase</fullName>
    </submittedName>
</protein>
<dbReference type="InterPro" id="IPR016167">
    <property type="entry name" value="FAD-bd_PCMH_sub1"/>
</dbReference>
<dbReference type="Proteomes" id="UP000184699">
    <property type="component" value="Unassembled WGS sequence"/>
</dbReference>
<dbReference type="InterPro" id="IPR010031">
    <property type="entry name" value="FAD_lactone_oxidase-like"/>
</dbReference>
<dbReference type="GO" id="GO:0003885">
    <property type="term" value="F:D-arabinono-1,4-lactone oxidase activity"/>
    <property type="evidence" value="ECO:0007669"/>
    <property type="project" value="InterPro"/>
</dbReference>
<dbReference type="GO" id="GO:0016020">
    <property type="term" value="C:membrane"/>
    <property type="evidence" value="ECO:0007669"/>
    <property type="project" value="InterPro"/>
</dbReference>
<dbReference type="Gene3D" id="3.30.465.10">
    <property type="match status" value="1"/>
</dbReference>
<dbReference type="OrthoDB" id="9800184at2"/>
<evidence type="ECO:0000313" key="4">
    <source>
        <dbReference type="Proteomes" id="UP000184699"/>
    </source>
</evidence>
<dbReference type="PROSITE" id="PS51387">
    <property type="entry name" value="FAD_PCMH"/>
    <property type="match status" value="1"/>
</dbReference>
<dbReference type="Pfam" id="PF04030">
    <property type="entry name" value="ALO"/>
    <property type="match status" value="1"/>
</dbReference>